<dbReference type="RefSeq" id="WP_129186973.1">
    <property type="nucleotide sequence ID" value="NZ_CP035493.1"/>
</dbReference>
<dbReference type="OrthoDB" id="5148822at2"/>
<dbReference type="Proteomes" id="UP000292118">
    <property type="component" value="Chromosome"/>
</dbReference>
<keyword evidence="1" id="KW-1133">Transmembrane helix</keyword>
<organism evidence="2 3">
    <name type="scientific">Xylanimonas protaetiae</name>
    <dbReference type="NCBI Taxonomy" id="2509457"/>
    <lineage>
        <taxon>Bacteria</taxon>
        <taxon>Bacillati</taxon>
        <taxon>Actinomycetota</taxon>
        <taxon>Actinomycetes</taxon>
        <taxon>Micrococcales</taxon>
        <taxon>Promicromonosporaceae</taxon>
        <taxon>Xylanimonas</taxon>
    </lineage>
</organism>
<evidence type="ECO:0000256" key="1">
    <source>
        <dbReference type="SAM" id="Phobius"/>
    </source>
</evidence>
<proteinExistence type="predicted"/>
<dbReference type="EMBL" id="CP035493">
    <property type="protein sequence ID" value="QAY69574.1"/>
    <property type="molecule type" value="Genomic_DNA"/>
</dbReference>
<feature type="transmembrane region" description="Helical" evidence="1">
    <location>
        <begin position="48"/>
        <end position="66"/>
    </location>
</feature>
<gene>
    <name evidence="2" type="ORF">ET471_05565</name>
</gene>
<sequence length="72" mass="7604">MSEFHVTRRIKPEPTATVVGRVLVSFVLFAAGLVLMGSGASGSGSVPWLWFVLGLLCVALAFGLPMRGASQR</sequence>
<dbReference type="KEGG" id="xya:ET471_05565"/>
<evidence type="ECO:0000313" key="3">
    <source>
        <dbReference type="Proteomes" id="UP000292118"/>
    </source>
</evidence>
<protein>
    <submittedName>
        <fullName evidence="2">Uncharacterized protein</fullName>
    </submittedName>
</protein>
<reference evidence="2 3" key="1">
    <citation type="submission" date="2019-01" db="EMBL/GenBank/DDBJ databases">
        <title>Genome sequencing of strain FW10M-9.</title>
        <authorList>
            <person name="Heo J."/>
            <person name="Kim S.-J."/>
            <person name="Kim J.-S."/>
            <person name="Hong S.-B."/>
            <person name="Kwon S.-W."/>
        </authorList>
    </citation>
    <scope>NUCLEOTIDE SEQUENCE [LARGE SCALE GENOMIC DNA]</scope>
    <source>
        <strain evidence="2 3">FW10M-9</strain>
    </source>
</reference>
<dbReference type="AlphaFoldDB" id="A0A4P6F250"/>
<keyword evidence="1" id="KW-0472">Membrane</keyword>
<accession>A0A4P6F250</accession>
<feature type="transmembrane region" description="Helical" evidence="1">
    <location>
        <begin position="18"/>
        <end position="36"/>
    </location>
</feature>
<evidence type="ECO:0000313" key="2">
    <source>
        <dbReference type="EMBL" id="QAY69574.1"/>
    </source>
</evidence>
<keyword evidence="1" id="KW-0812">Transmembrane</keyword>
<keyword evidence="3" id="KW-1185">Reference proteome</keyword>
<name>A0A4P6F250_9MICO</name>